<dbReference type="EMBL" id="CAFBMZ010000094">
    <property type="protein sequence ID" value="CAB4934325.1"/>
    <property type="molecule type" value="Genomic_DNA"/>
</dbReference>
<dbReference type="GO" id="GO:0003677">
    <property type="term" value="F:DNA binding"/>
    <property type="evidence" value="ECO:0007669"/>
    <property type="project" value="InterPro"/>
</dbReference>
<evidence type="ECO:0000313" key="2">
    <source>
        <dbReference type="EMBL" id="CAB4934325.1"/>
    </source>
</evidence>
<sequence>MNPESISEEAWQPGLLDFGRSLSDSVFVVLDLETSGGSARLGAGITEIGAVKIRRGEIIGEFESLVNPGSAIPDYISDLTGITDAMIQGSPSIASVLPSFFEFIGPPTQNILVAHNAPFDISFLKAAAAEHSYEWPRYTVFDTVRLARSVLTKDDVIDCKLSTLSEYFRTATTPNHRALDDARATVEVLHGVFERFGSLGIHTVEDVLAFTLRVKNPRFPE</sequence>
<dbReference type="Pfam" id="PF00929">
    <property type="entry name" value="RNase_T"/>
    <property type="match status" value="1"/>
</dbReference>
<name>A0A6J7ITW6_9ZZZZ</name>
<dbReference type="NCBIfam" id="TIGR00573">
    <property type="entry name" value="dnaq"/>
    <property type="match status" value="1"/>
</dbReference>
<dbReference type="FunFam" id="3.30.420.10:FF:000045">
    <property type="entry name" value="3'-5' exonuclease DinG"/>
    <property type="match status" value="1"/>
</dbReference>
<accession>A0A6J7ITW6</accession>
<dbReference type="InterPro" id="IPR012337">
    <property type="entry name" value="RNaseH-like_sf"/>
</dbReference>
<dbReference type="InterPro" id="IPR036397">
    <property type="entry name" value="RNaseH_sf"/>
</dbReference>
<dbReference type="PANTHER" id="PTHR30231:SF41">
    <property type="entry name" value="DNA POLYMERASE III SUBUNIT EPSILON"/>
    <property type="match status" value="1"/>
</dbReference>
<reference evidence="2" key="1">
    <citation type="submission" date="2020-05" db="EMBL/GenBank/DDBJ databases">
        <authorList>
            <person name="Chiriac C."/>
            <person name="Salcher M."/>
            <person name="Ghai R."/>
            <person name="Kavagutti S V."/>
        </authorList>
    </citation>
    <scope>NUCLEOTIDE SEQUENCE</scope>
</reference>
<dbReference type="GO" id="GO:0008408">
    <property type="term" value="F:3'-5' exonuclease activity"/>
    <property type="evidence" value="ECO:0007669"/>
    <property type="project" value="TreeGrafter"/>
</dbReference>
<protein>
    <submittedName>
        <fullName evidence="2">Unannotated protein</fullName>
    </submittedName>
</protein>
<dbReference type="AlphaFoldDB" id="A0A6J7ITW6"/>
<dbReference type="Gene3D" id="3.30.420.10">
    <property type="entry name" value="Ribonuclease H-like superfamily/Ribonuclease H"/>
    <property type="match status" value="1"/>
</dbReference>
<dbReference type="GO" id="GO:0005829">
    <property type="term" value="C:cytosol"/>
    <property type="evidence" value="ECO:0007669"/>
    <property type="project" value="TreeGrafter"/>
</dbReference>
<proteinExistence type="predicted"/>
<dbReference type="SUPFAM" id="SSF53098">
    <property type="entry name" value="Ribonuclease H-like"/>
    <property type="match status" value="1"/>
</dbReference>
<gene>
    <name evidence="2" type="ORF">UFOPK3684_01133</name>
</gene>
<dbReference type="GO" id="GO:0045004">
    <property type="term" value="P:DNA replication proofreading"/>
    <property type="evidence" value="ECO:0007669"/>
    <property type="project" value="TreeGrafter"/>
</dbReference>
<dbReference type="CDD" id="cd06127">
    <property type="entry name" value="DEDDh"/>
    <property type="match status" value="1"/>
</dbReference>
<dbReference type="InterPro" id="IPR013520">
    <property type="entry name" value="Ribonucl_H"/>
</dbReference>
<dbReference type="GO" id="GO:0003887">
    <property type="term" value="F:DNA-directed DNA polymerase activity"/>
    <property type="evidence" value="ECO:0007669"/>
    <property type="project" value="InterPro"/>
</dbReference>
<dbReference type="SMART" id="SM00479">
    <property type="entry name" value="EXOIII"/>
    <property type="match status" value="1"/>
</dbReference>
<organism evidence="2">
    <name type="scientific">freshwater metagenome</name>
    <dbReference type="NCBI Taxonomy" id="449393"/>
    <lineage>
        <taxon>unclassified sequences</taxon>
        <taxon>metagenomes</taxon>
        <taxon>ecological metagenomes</taxon>
    </lineage>
</organism>
<feature type="domain" description="Exonuclease" evidence="1">
    <location>
        <begin position="26"/>
        <end position="198"/>
    </location>
</feature>
<dbReference type="PANTHER" id="PTHR30231">
    <property type="entry name" value="DNA POLYMERASE III SUBUNIT EPSILON"/>
    <property type="match status" value="1"/>
</dbReference>
<evidence type="ECO:0000259" key="1">
    <source>
        <dbReference type="SMART" id="SM00479"/>
    </source>
</evidence>
<dbReference type="InterPro" id="IPR006054">
    <property type="entry name" value="DnaQ"/>
</dbReference>